<name>A0A6I3IPB0_9MICO</name>
<keyword evidence="2" id="KW-1185">Reference proteome</keyword>
<reference evidence="1 2" key="1">
    <citation type="submission" date="2019-11" db="EMBL/GenBank/DDBJ databases">
        <title>Whole genome sequencing identifies a novel species of the genus Arsenicicoccus isolated from human blood.</title>
        <authorList>
            <person name="Jeong J.H."/>
            <person name="Kweon O.J."/>
            <person name="Kim H.R."/>
            <person name="Kim T.-H."/>
            <person name="Ha S.-M."/>
            <person name="Lee M.-K."/>
        </authorList>
    </citation>
    <scope>NUCLEOTIDE SEQUENCE [LARGE SCALE GENOMIC DNA]</scope>
    <source>
        <strain evidence="1 2">MKL-02</strain>
    </source>
</reference>
<dbReference type="AlphaFoldDB" id="A0A6I3IPB0"/>
<proteinExistence type="predicted"/>
<organism evidence="1 2">
    <name type="scientific">Arsenicicoccus cauae</name>
    <dbReference type="NCBI Taxonomy" id="2663847"/>
    <lineage>
        <taxon>Bacteria</taxon>
        <taxon>Bacillati</taxon>
        <taxon>Actinomycetota</taxon>
        <taxon>Actinomycetes</taxon>
        <taxon>Micrococcales</taxon>
        <taxon>Intrasporangiaceae</taxon>
        <taxon>Arsenicicoccus</taxon>
    </lineage>
</organism>
<comment type="caution">
    <text evidence="1">The sequence shown here is derived from an EMBL/GenBank/DDBJ whole genome shotgun (WGS) entry which is preliminary data.</text>
</comment>
<evidence type="ECO:0000313" key="1">
    <source>
        <dbReference type="EMBL" id="MTB71820.1"/>
    </source>
</evidence>
<accession>A0A6I3IPB0</accession>
<protein>
    <submittedName>
        <fullName evidence="1">Uncharacterized protein</fullName>
    </submittedName>
</protein>
<dbReference type="RefSeq" id="WP_154593130.1">
    <property type="nucleotide sequence ID" value="NZ_WLVL01000027.1"/>
</dbReference>
<evidence type="ECO:0000313" key="2">
    <source>
        <dbReference type="Proteomes" id="UP000431092"/>
    </source>
</evidence>
<dbReference type="Proteomes" id="UP000431092">
    <property type="component" value="Unassembled WGS sequence"/>
</dbReference>
<gene>
    <name evidence="1" type="ORF">GGG17_07535</name>
</gene>
<sequence>MMLVKHPSVLAESRGWQNAQEIIGKTPADEQATKASDARALRLAVLVALTRCEGQTDRDHWRNQRSTTRDYLTALAGWCYTLSDVERLAAGMPALDTENEQDGDSPDED</sequence>
<dbReference type="EMBL" id="WLVL01000027">
    <property type="protein sequence ID" value="MTB71820.1"/>
    <property type="molecule type" value="Genomic_DNA"/>
</dbReference>